<reference evidence="3" key="1">
    <citation type="submission" date="2017-01" db="EMBL/GenBank/DDBJ databases">
        <title>Comparative genomics of anhydrobiosis in the tardigrade Hypsibius dujardini.</title>
        <authorList>
            <person name="Yoshida Y."/>
            <person name="Koutsovoulos G."/>
            <person name="Laetsch D."/>
            <person name="Stevens L."/>
            <person name="Kumar S."/>
            <person name="Horikawa D."/>
            <person name="Ishino K."/>
            <person name="Komine S."/>
            <person name="Tomita M."/>
            <person name="Blaxter M."/>
            <person name="Arakawa K."/>
        </authorList>
    </citation>
    <scope>NUCLEOTIDE SEQUENCE [LARGE SCALE GENOMIC DNA]</scope>
    <source>
        <strain evidence="3">Z151</strain>
    </source>
</reference>
<sequence>MVQPIGNLKLTNCRRHGEFRRKNRAFCSHFSSVGFFCKSFPVVYSVSTFSAIPEYHRKKSVEASESPGIFTDMSRRVIQPPGGASNIFMGNDDGSSTNDYKSARQQNDEKKAAAEKNGNGNQGGDADVKKPASESSDQSQHANSESNRNKDRQKSSIVFGNSDDSSTGPTAAQTKNAGDSATQSAAHNKAGQTHRSYNLITGEANPEDSAPKNGNGNNDAKKDAGEVKAPQQQQQQQHDAPTIKPSTKVFHPPGGKSSGPLW</sequence>
<accession>A0A9X6NGI7</accession>
<feature type="compositionally biased region" description="Polar residues" evidence="1">
    <location>
        <begin position="155"/>
        <end position="199"/>
    </location>
</feature>
<evidence type="ECO:0000256" key="1">
    <source>
        <dbReference type="SAM" id="MobiDB-lite"/>
    </source>
</evidence>
<keyword evidence="3" id="KW-1185">Reference proteome</keyword>
<evidence type="ECO:0000313" key="3">
    <source>
        <dbReference type="Proteomes" id="UP000192578"/>
    </source>
</evidence>
<gene>
    <name evidence="2" type="ORF">BV898_18058</name>
</gene>
<proteinExistence type="predicted"/>
<feature type="compositionally biased region" description="Polar residues" evidence="1">
    <location>
        <begin position="93"/>
        <end position="105"/>
    </location>
</feature>
<protein>
    <recommendedName>
        <fullName evidence="4">Microtubule-associated protein Jupiter</fullName>
    </recommendedName>
</protein>
<comment type="caution">
    <text evidence="2">The sequence shown here is derived from an EMBL/GenBank/DDBJ whole genome shotgun (WGS) entry which is preliminary data.</text>
</comment>
<evidence type="ECO:0000313" key="2">
    <source>
        <dbReference type="EMBL" id="OWA53637.1"/>
    </source>
</evidence>
<organism evidence="2 3">
    <name type="scientific">Hypsibius exemplaris</name>
    <name type="common">Freshwater tardigrade</name>
    <dbReference type="NCBI Taxonomy" id="2072580"/>
    <lineage>
        <taxon>Eukaryota</taxon>
        <taxon>Metazoa</taxon>
        <taxon>Ecdysozoa</taxon>
        <taxon>Tardigrada</taxon>
        <taxon>Eutardigrada</taxon>
        <taxon>Parachela</taxon>
        <taxon>Hypsibioidea</taxon>
        <taxon>Hypsibiidae</taxon>
        <taxon>Hypsibius</taxon>
    </lineage>
</organism>
<name>A0A9X6NGI7_HYPEX</name>
<dbReference type="OrthoDB" id="6367565at2759"/>
<dbReference type="EMBL" id="MTYJ01000335">
    <property type="protein sequence ID" value="OWA53637.1"/>
    <property type="molecule type" value="Genomic_DNA"/>
</dbReference>
<dbReference type="AlphaFoldDB" id="A0A9X6NGI7"/>
<evidence type="ECO:0008006" key="4">
    <source>
        <dbReference type="Google" id="ProtNLM"/>
    </source>
</evidence>
<feature type="compositionally biased region" description="Polar residues" evidence="1">
    <location>
        <begin position="133"/>
        <end position="146"/>
    </location>
</feature>
<dbReference type="Proteomes" id="UP000192578">
    <property type="component" value="Unassembled WGS sequence"/>
</dbReference>
<feature type="region of interest" description="Disordered" evidence="1">
    <location>
        <begin position="72"/>
        <end position="262"/>
    </location>
</feature>